<feature type="region of interest" description="Disordered" evidence="1">
    <location>
        <begin position="80"/>
        <end position="372"/>
    </location>
</feature>
<feature type="compositionally biased region" description="Basic and acidic residues" evidence="1">
    <location>
        <begin position="594"/>
        <end position="605"/>
    </location>
</feature>
<reference evidence="3" key="1">
    <citation type="submission" date="2020-12" db="UniProtKB">
        <authorList>
            <consortium name="WormBaseParasite"/>
        </authorList>
    </citation>
    <scope>IDENTIFICATION</scope>
    <source>
        <strain evidence="3">MHco3</strain>
    </source>
</reference>
<accession>A0A7I4YNU7</accession>
<feature type="compositionally biased region" description="Basic residues" evidence="1">
    <location>
        <begin position="563"/>
        <end position="572"/>
    </location>
</feature>
<feature type="compositionally biased region" description="Polar residues" evidence="1">
    <location>
        <begin position="1218"/>
        <end position="1240"/>
    </location>
</feature>
<feature type="region of interest" description="Disordered" evidence="1">
    <location>
        <begin position="622"/>
        <end position="641"/>
    </location>
</feature>
<dbReference type="Proteomes" id="UP000025227">
    <property type="component" value="Unplaced"/>
</dbReference>
<feature type="compositionally biased region" description="Polar residues" evidence="1">
    <location>
        <begin position="626"/>
        <end position="637"/>
    </location>
</feature>
<feature type="region of interest" description="Disordered" evidence="1">
    <location>
        <begin position="1210"/>
        <end position="1320"/>
    </location>
</feature>
<feature type="compositionally biased region" description="Polar residues" evidence="1">
    <location>
        <begin position="340"/>
        <end position="354"/>
    </location>
</feature>
<protein>
    <submittedName>
        <fullName evidence="3">C2H2-type domain-containing protein</fullName>
    </submittedName>
</protein>
<evidence type="ECO:0000313" key="2">
    <source>
        <dbReference type="Proteomes" id="UP000025227"/>
    </source>
</evidence>
<evidence type="ECO:0000256" key="1">
    <source>
        <dbReference type="SAM" id="MobiDB-lite"/>
    </source>
</evidence>
<feature type="compositionally biased region" description="Low complexity" evidence="1">
    <location>
        <begin position="1253"/>
        <end position="1266"/>
    </location>
</feature>
<feature type="compositionally biased region" description="Basic and acidic residues" evidence="1">
    <location>
        <begin position="173"/>
        <end position="183"/>
    </location>
</feature>
<proteinExistence type="predicted"/>
<name>A0A7I4YNU7_HAECO</name>
<feature type="compositionally biased region" description="Polar residues" evidence="1">
    <location>
        <begin position="464"/>
        <end position="475"/>
    </location>
</feature>
<feature type="compositionally biased region" description="Basic and acidic residues" evidence="1">
    <location>
        <begin position="223"/>
        <end position="239"/>
    </location>
</feature>
<evidence type="ECO:0000313" key="3">
    <source>
        <dbReference type="WBParaSite" id="HCON_00118290-00001"/>
    </source>
</evidence>
<keyword evidence="2" id="KW-1185">Reference proteome</keyword>
<feature type="compositionally biased region" description="Basic residues" evidence="1">
    <location>
        <begin position="135"/>
        <end position="149"/>
    </location>
</feature>
<feature type="region of interest" description="Disordered" evidence="1">
    <location>
        <begin position="1517"/>
        <end position="1548"/>
    </location>
</feature>
<sequence length="2042" mass="228384">MDKLQGGDWNSFFHQFEAVASQSTTNVSRPSIVDDNVPLPIIRGHHFDIVYHDAMDEHVKCQVCGMLLRRTMFAAHVRQRHPEHCPPSISTDDDSGRHSGLESPDISRNPSFPFSPKLMSPPITKEPIKLTISLKGHRKHRRKKAKRERRRESRPSTSAGEERCSPAEALQLVEDRFWPREDEPGPSAQYSSPNFLEETTPLSNRLKGSEISDGAEFTSRISPEMRADAEKHSPEEQWRRKVRKKSRRKSRRRDLEAEHPSSILSVPPRVEPLHLDLSPDNNRLSEIASPSRDSSRDSSNLVIGRDIRPRPETRGYLHAQETTSAFTSVPHGFSSPLPSPSTARLTRFSSQSANVEPVPSVDEPDKTTLVGQPSQRAEAAPNLFLPQAPQIPTAFAQSPWIHSQSEIPQGFAASPAYNIRLAQGTVVEGDTFRSEAVPFDPVVKPAFKALNTLSFATTDSVLEEQQSLSHPSTDGTKLLITQRKSRQPSGSQELWEPLGIKSPTYGIILPVATKTDNDADDATVAFLTSSPELLSEDDSCPVKEEVDEQQGNMRVEGMSPSRLVHHRLRPSKKLTSESSDTDQRTIIDLEEDQAERRSSDRDGDIQKLSNQLAALSQLSGHELDSGMNSELETTGNTVEEDIDNEKTDEGVLPFPSENLENVNKLTDPLFVAESQPLSEERNYIPVLVSSQEAIAKSGHSLMYNQTELAGEVIADSAVEASTLENVTSAEPSIEDASQRYLESRIAAAPLEDVGGQPISVIISSRTDMNNELEAVLETSGVHHHGIAVGSDAGLELRKGEEENLYDEDYSADDDELIHFHEESERNHQEMLNQLQQDQMPVQQQPLSTSSKAVVPNQSLSEQTVIYRPGDEHAFPAWSSQAMAATNLESPQLSVQTVFENSQQITTYHSDPTLQTALADVAAGPVACHFENLFVSQSSLCRQPTQPHTFPLERCQTQRTRPLQQKLRKTSYCGKSDGTSMTSVEVEAQEELNVSTPLATTPQQLQQRHQFKYGSELLEGSKRPLEIAPLSQQQNFGSYRKSSEQISGSGRFAAAQSRHPAELMEEEMRAMRYVYLMNEQRIAKKALAQKDRNETKFPAPNDDITYFSELPPITVEPTVIPEGIPRSRMQKHLLPPYHHAQFNSRGGLCVSPCKSDASEDELVDVQEVMNLENLEPMGARAVIQRLQNHSEQATVRVEECRDASYVEPRIPAPGLLRQQRLSGDSQGSEQFSRSSLQNDVLPSNAEKDYTTVTKPSSKIPHSSSPIKAGISQQQHMPESSKEVRLSSNEEESCVSNDEGWASEKGEGAALPSDDESTDSELVRRGWDLSPSVSPLTLENLTSVLSSPEGSDSNDDQIGVPVWSTMSRKHAKLAIAVCRNMPKRLQPLCRRFVWQQGITYLLENFCLQKWEIRPEHDVESVWFFDKLVRRFKPFDVVPWEVNDNDDVAEMPEHVQNVFFGFNICADIPYSRSRKTIRIEDHASLSLTCKEARSDLELSSSDASSVDECVDNVFMGPSGNEASSLTSSIYTDESTSTEGEDVSSSDEKEHDLEVNGTDVRYKIFPQKLSCEKQEFIAMSCCKQFLQQMVTRKSGNNFRVGNLSAVQVTTLLSELYREHRAAYELMIADIIPIPVPDQREIPFSDNAEWVASRILAINRAQNRLLIPTFPPWAAMHRLWKVYGPLHQFASAIGGDFEKFVGECVSVAYNHYYRIKNGIKVADEIPGDLLDLCYAITSERMREHTESVEAVKKRLGGKTKFSKTRIPLRRRKGFCSFGSQQSANELLLSRCRRVYDEKRQLKRRRWNTMRYLHNALPGCVIEGIDVFDMAQRTNLSVAGIFGPEHKLGLTEMPFASDLDNRPAYMDMEELLALMDRTLALQSGSTVDQEGNKQPTIDFLTVHGLHFKATTGERGRCNMMVSPAPIPVPPVTIDCYGNVTAIKRAAVPKLLYPEFANRKLCVDGKVYPCSLDSSREDVHDPETNCSTCLRTSEDYADMDFARMCFKGLPWEMQDFEVPDVDTSCTSYQSSISPEMITENDLTRLLTGD</sequence>
<feature type="region of interest" description="Disordered" evidence="1">
    <location>
        <begin position="534"/>
        <end position="605"/>
    </location>
</feature>
<feature type="compositionally biased region" description="Basic and acidic residues" evidence="1">
    <location>
        <begin position="305"/>
        <end position="315"/>
    </location>
</feature>
<dbReference type="OrthoDB" id="5863779at2759"/>
<feature type="compositionally biased region" description="Basic residues" evidence="1">
    <location>
        <begin position="240"/>
        <end position="252"/>
    </location>
</feature>
<organism evidence="2 3">
    <name type="scientific">Haemonchus contortus</name>
    <name type="common">Barber pole worm</name>
    <dbReference type="NCBI Taxonomy" id="6289"/>
    <lineage>
        <taxon>Eukaryota</taxon>
        <taxon>Metazoa</taxon>
        <taxon>Ecdysozoa</taxon>
        <taxon>Nematoda</taxon>
        <taxon>Chromadorea</taxon>
        <taxon>Rhabditida</taxon>
        <taxon>Rhabditina</taxon>
        <taxon>Rhabditomorpha</taxon>
        <taxon>Strongyloidea</taxon>
        <taxon>Trichostrongylidae</taxon>
        <taxon>Haemonchus</taxon>
    </lineage>
</organism>
<dbReference type="WBParaSite" id="HCON_00118290-00001">
    <property type="protein sequence ID" value="HCON_00118290-00001"/>
    <property type="gene ID" value="HCON_00118290"/>
</dbReference>
<feature type="region of interest" description="Disordered" evidence="1">
    <location>
        <begin position="464"/>
        <end position="497"/>
    </location>
</feature>
<feature type="compositionally biased region" description="Polar residues" evidence="1">
    <location>
        <begin position="1517"/>
        <end position="1534"/>
    </location>
</feature>
<feature type="compositionally biased region" description="Basic and acidic residues" evidence="1">
    <location>
        <begin position="150"/>
        <end position="165"/>
    </location>
</feature>